<dbReference type="STRING" id="880070.Cycma_4429"/>
<dbReference type="GO" id="GO:0006508">
    <property type="term" value="P:proteolysis"/>
    <property type="evidence" value="ECO:0007669"/>
    <property type="project" value="InterPro"/>
</dbReference>
<dbReference type="PANTHER" id="PTHR11261">
    <property type="entry name" value="INTERPHOTORECEPTOR RETINOID-BINDING PROTEIN"/>
    <property type="match status" value="1"/>
</dbReference>
<dbReference type="SMART" id="SM00245">
    <property type="entry name" value="TSPc"/>
    <property type="match status" value="1"/>
</dbReference>
<evidence type="ECO:0000259" key="1">
    <source>
        <dbReference type="SMART" id="SM00245"/>
    </source>
</evidence>
<reference evidence="3" key="1">
    <citation type="submission" date="2011-07" db="EMBL/GenBank/DDBJ databases">
        <title>The complete genome of Cyclobacterium marinum DSM 745.</title>
        <authorList>
            <person name="Lucas S."/>
            <person name="Han J."/>
            <person name="Lapidus A."/>
            <person name="Bruce D."/>
            <person name="Goodwin L."/>
            <person name="Pitluck S."/>
            <person name="Peters L."/>
            <person name="Kyrpides N."/>
            <person name="Mavromatis K."/>
            <person name="Ivanova N."/>
            <person name="Ovchinnikova G."/>
            <person name="Chertkov O."/>
            <person name="Detter J.C."/>
            <person name="Tapia R."/>
            <person name="Han C."/>
            <person name="Land M."/>
            <person name="Hauser L."/>
            <person name="Markowitz V."/>
            <person name="Cheng J.-F."/>
            <person name="Hugenholtz P."/>
            <person name="Woyke T."/>
            <person name="Wu D."/>
            <person name="Tindall B."/>
            <person name="Schuetze A."/>
            <person name="Brambilla E."/>
            <person name="Klenk H.-P."/>
            <person name="Eisen J.A."/>
        </authorList>
    </citation>
    <scope>NUCLEOTIDE SEQUENCE [LARGE SCALE GENOMIC DNA]</scope>
    <source>
        <strain evidence="3">ATCC 25205 / DSM 745 / LMG 13164 / NCIMB 1802</strain>
    </source>
</reference>
<dbReference type="EMBL" id="CP002955">
    <property type="protein sequence ID" value="AEL28131.1"/>
    <property type="molecule type" value="Genomic_DNA"/>
</dbReference>
<dbReference type="KEGG" id="cmr:Cycma_4429"/>
<evidence type="ECO:0000313" key="2">
    <source>
        <dbReference type="EMBL" id="AEL28131.1"/>
    </source>
</evidence>
<feature type="domain" description="Tail specific protease" evidence="1">
    <location>
        <begin position="145"/>
        <end position="340"/>
    </location>
</feature>
<dbReference type="HOGENOM" id="CLU_034080_0_0_10"/>
<dbReference type="AlphaFoldDB" id="G0IYY6"/>
<organism evidence="2 3">
    <name type="scientific">Cyclobacterium marinum (strain ATCC 25205 / DSM 745 / LMG 13164 / NCIMB 1802)</name>
    <name type="common">Flectobacillus marinus</name>
    <dbReference type="NCBI Taxonomy" id="880070"/>
    <lineage>
        <taxon>Bacteria</taxon>
        <taxon>Pseudomonadati</taxon>
        <taxon>Bacteroidota</taxon>
        <taxon>Cytophagia</taxon>
        <taxon>Cytophagales</taxon>
        <taxon>Cyclobacteriaceae</taxon>
        <taxon>Cyclobacterium</taxon>
    </lineage>
</organism>
<keyword evidence="3" id="KW-1185">Reference proteome</keyword>
<dbReference type="GO" id="GO:0008236">
    <property type="term" value="F:serine-type peptidase activity"/>
    <property type="evidence" value="ECO:0007669"/>
    <property type="project" value="InterPro"/>
</dbReference>
<evidence type="ECO:0000313" key="3">
    <source>
        <dbReference type="Proteomes" id="UP000001635"/>
    </source>
</evidence>
<dbReference type="InterPro" id="IPR029045">
    <property type="entry name" value="ClpP/crotonase-like_dom_sf"/>
</dbReference>
<dbReference type="Pfam" id="PF03572">
    <property type="entry name" value="Peptidase_S41"/>
    <property type="match status" value="1"/>
</dbReference>
<dbReference type="Pfam" id="PF14684">
    <property type="entry name" value="Tricorn_C1"/>
    <property type="match status" value="1"/>
</dbReference>
<dbReference type="RefSeq" id="WP_014022415.1">
    <property type="nucleotide sequence ID" value="NC_015914.1"/>
</dbReference>
<dbReference type="Gene3D" id="3.90.226.10">
    <property type="entry name" value="2-enoyl-CoA Hydratase, Chain A, domain 1"/>
    <property type="match status" value="1"/>
</dbReference>
<name>G0IYY6_CYCMS</name>
<dbReference type="Gene3D" id="3.30.750.44">
    <property type="match status" value="1"/>
</dbReference>
<protein>
    <submittedName>
        <fullName evidence="2">Peptidase S41</fullName>
    </submittedName>
</protein>
<gene>
    <name evidence="2" type="ordered locus">Cycma_4429</name>
</gene>
<dbReference type="InterPro" id="IPR005151">
    <property type="entry name" value="Tail-specific_protease"/>
</dbReference>
<dbReference type="CDD" id="cd07563">
    <property type="entry name" value="Peptidase_S41_IRBP"/>
    <property type="match status" value="1"/>
</dbReference>
<sequence>MVTNQQVLKNEKGQLLITHSAISMVKNFLYLIVISFLSFGCEETFLGEAEPNSPTNNFEILWNDFDQHYSLFEVRGINWKELYQNYRPQVTDKLSNEELWEIVTEMVEHLDDSHTTLYNGNTRYKSGYALNEQSTAEFSADLLISKYIDSKIEETSEDELLFGQVKDKNVGYIYLGSMGGSNPSVIDEIVKKFDNTEAIILDIRQNSGGEDRYSARIAKAFSDGVHEIYSVQTRNGRGYNDFDEKNIYHTQFDSNHSYTKPVIVLTDRKTISAGEVFLLHMKAFEHVTQIGDTTAGDFSTVSNMRFLPNGWRYVYSIQQFLLPNGESLDGIGHVPDVYAKNTVASINGQSDLVFEEALRYLTAEYGQSNCNQ</sequence>
<proteinExistence type="predicted"/>
<dbReference type="PANTHER" id="PTHR11261:SF3">
    <property type="entry name" value="RETINOL-BINDING PROTEIN 3"/>
    <property type="match status" value="1"/>
</dbReference>
<dbReference type="Proteomes" id="UP000001635">
    <property type="component" value="Chromosome"/>
</dbReference>
<accession>G0IYY6</accession>
<dbReference type="InterPro" id="IPR028204">
    <property type="entry name" value="Tricorn_C1"/>
</dbReference>
<dbReference type="eggNOG" id="COG0793">
    <property type="taxonomic scope" value="Bacteria"/>
</dbReference>
<dbReference type="SUPFAM" id="SSF52096">
    <property type="entry name" value="ClpP/crotonase"/>
    <property type="match status" value="1"/>
</dbReference>